<name>A0ABD2WTF6_9HYME</name>
<comment type="caution">
    <text evidence="1">The sequence shown here is derived from an EMBL/GenBank/DDBJ whole genome shotgun (WGS) entry which is preliminary data.</text>
</comment>
<keyword evidence="2" id="KW-1185">Reference proteome</keyword>
<accession>A0ABD2WTF6</accession>
<organism evidence="1 2">
    <name type="scientific">Trichogramma kaykai</name>
    <dbReference type="NCBI Taxonomy" id="54128"/>
    <lineage>
        <taxon>Eukaryota</taxon>
        <taxon>Metazoa</taxon>
        <taxon>Ecdysozoa</taxon>
        <taxon>Arthropoda</taxon>
        <taxon>Hexapoda</taxon>
        <taxon>Insecta</taxon>
        <taxon>Pterygota</taxon>
        <taxon>Neoptera</taxon>
        <taxon>Endopterygota</taxon>
        <taxon>Hymenoptera</taxon>
        <taxon>Apocrita</taxon>
        <taxon>Proctotrupomorpha</taxon>
        <taxon>Chalcidoidea</taxon>
        <taxon>Trichogrammatidae</taxon>
        <taxon>Trichogramma</taxon>
    </lineage>
</organism>
<proteinExistence type="predicted"/>
<dbReference type="Proteomes" id="UP001627154">
    <property type="component" value="Unassembled WGS sequence"/>
</dbReference>
<protein>
    <submittedName>
        <fullName evidence="1">Uncharacterized protein</fullName>
    </submittedName>
</protein>
<dbReference type="AlphaFoldDB" id="A0ABD2WTF6"/>
<evidence type="ECO:0000313" key="2">
    <source>
        <dbReference type="Proteomes" id="UP001627154"/>
    </source>
</evidence>
<sequence>MCKYRPAGWCAVRTATAKCERASTLRAPETIGKSEIATLMTSVPYNVYDYIQLHTHLTCIIQIRTDPG</sequence>
<reference evidence="1 2" key="1">
    <citation type="journal article" date="2024" name="bioRxiv">
        <title>A reference genome for Trichogramma kaykai: A tiny desert-dwelling parasitoid wasp with competing sex-ratio distorters.</title>
        <authorList>
            <person name="Culotta J."/>
            <person name="Lindsey A.R."/>
        </authorList>
    </citation>
    <scope>NUCLEOTIDE SEQUENCE [LARGE SCALE GENOMIC DNA]</scope>
    <source>
        <strain evidence="1 2">KSX58</strain>
    </source>
</reference>
<gene>
    <name evidence="1" type="ORF">TKK_010301</name>
</gene>
<evidence type="ECO:0000313" key="1">
    <source>
        <dbReference type="EMBL" id="KAL3395772.1"/>
    </source>
</evidence>
<dbReference type="EMBL" id="JBJJXI010000078">
    <property type="protein sequence ID" value="KAL3395772.1"/>
    <property type="molecule type" value="Genomic_DNA"/>
</dbReference>